<dbReference type="Pfam" id="PF13723">
    <property type="entry name" value="Ketoacyl-synt_2"/>
    <property type="match status" value="1"/>
</dbReference>
<gene>
    <name evidence="2" type="ORF">FY550_12485</name>
</gene>
<accession>A0A5C1A0E1</accession>
<dbReference type="InterPro" id="IPR014030">
    <property type="entry name" value="Ketoacyl_synth_N"/>
</dbReference>
<dbReference type="Proteomes" id="UP000322553">
    <property type="component" value="Chromosome"/>
</dbReference>
<reference evidence="2 3" key="1">
    <citation type="submission" date="2019-08" db="EMBL/GenBank/DDBJ databases">
        <title>Complete genome sequence of Kushneria sp. YCWA18, a halophilic phosphate-solubilizing bacterium isolated from Daqiao saltern in China.</title>
        <authorList>
            <person name="Du G.-X."/>
            <person name="Qu L.-Y."/>
        </authorList>
    </citation>
    <scope>NUCLEOTIDE SEQUENCE [LARGE SCALE GENOMIC DNA]</scope>
    <source>
        <strain evidence="2 3">YCWA18</strain>
    </source>
</reference>
<dbReference type="EMBL" id="CP043420">
    <property type="protein sequence ID" value="QEL11871.1"/>
    <property type="molecule type" value="Genomic_DNA"/>
</dbReference>
<dbReference type="AlphaFoldDB" id="A0A5C1A0E1"/>
<evidence type="ECO:0000259" key="1">
    <source>
        <dbReference type="Pfam" id="PF13723"/>
    </source>
</evidence>
<keyword evidence="3" id="KW-1185">Reference proteome</keyword>
<protein>
    <submittedName>
        <fullName evidence="2">Beta-ketoacyl synthase chain length factor</fullName>
    </submittedName>
</protein>
<sequence>MTPILRTSAMPVCPPVSETRLYLRDWRAWLPGSTVATDPRIDASERPEAEHIPAMLRRRLTPLGRAVCVMLHALGSDAETLPVLHASRHGDGHRPLDMLDTIASGEGVSPARFSLSVHNAIVGVHSIASGHHAPMAAIAAAGDEFAALLEESLGYLADGQSEVIAVFSDSPLPTRYRAADIAPETPAAVALRFSCRDGRQLREQSADKQAMSETVTPPMVVDWLCQQRTSLTTHHPPRCWWLETPDLKSR</sequence>
<feature type="domain" description="Beta-ketoacyl synthase-like N-terminal" evidence="1">
    <location>
        <begin position="41"/>
        <end position="233"/>
    </location>
</feature>
<organism evidence="2 3">
    <name type="scientific">Kushneria phosphatilytica</name>
    <dbReference type="NCBI Taxonomy" id="657387"/>
    <lineage>
        <taxon>Bacteria</taxon>
        <taxon>Pseudomonadati</taxon>
        <taxon>Pseudomonadota</taxon>
        <taxon>Gammaproteobacteria</taxon>
        <taxon>Oceanospirillales</taxon>
        <taxon>Halomonadaceae</taxon>
        <taxon>Kushneria</taxon>
    </lineage>
</organism>
<name>A0A5C1A0E1_9GAMM</name>
<proteinExistence type="predicted"/>
<dbReference type="KEGG" id="kuy:FY550_12485"/>
<evidence type="ECO:0000313" key="3">
    <source>
        <dbReference type="Proteomes" id="UP000322553"/>
    </source>
</evidence>
<evidence type="ECO:0000313" key="2">
    <source>
        <dbReference type="EMBL" id="QEL11871.1"/>
    </source>
</evidence>